<proteinExistence type="predicted"/>
<dbReference type="EMBL" id="FMHT01000003">
    <property type="protein sequence ID" value="SCL28099.1"/>
    <property type="molecule type" value="Genomic_DNA"/>
</dbReference>
<reference evidence="1 2" key="1">
    <citation type="submission" date="2016-06" db="EMBL/GenBank/DDBJ databases">
        <authorList>
            <person name="Kjaerup R.B."/>
            <person name="Dalgaard T.S."/>
            <person name="Juul-Madsen H.R."/>
        </authorList>
    </citation>
    <scope>NUCLEOTIDE SEQUENCE [LARGE SCALE GENOMIC DNA]</scope>
    <source>
        <strain evidence="1 2">DSM 43818</strain>
    </source>
</reference>
<dbReference type="AlphaFoldDB" id="A0A1C6SFJ0"/>
<protein>
    <recommendedName>
        <fullName evidence="3">DUF3558 domain-containing protein</fullName>
    </recommendedName>
</protein>
<gene>
    <name evidence="1" type="ORF">GA0070616_3627</name>
</gene>
<evidence type="ECO:0008006" key="3">
    <source>
        <dbReference type="Google" id="ProtNLM"/>
    </source>
</evidence>
<evidence type="ECO:0000313" key="2">
    <source>
        <dbReference type="Proteomes" id="UP000199699"/>
    </source>
</evidence>
<dbReference type="OrthoDB" id="9925213at2"/>
<dbReference type="RefSeq" id="WP_091083790.1">
    <property type="nucleotide sequence ID" value="NZ_FMHT01000003.1"/>
</dbReference>
<keyword evidence="2" id="KW-1185">Reference proteome</keyword>
<evidence type="ECO:0000313" key="1">
    <source>
        <dbReference type="EMBL" id="SCL28099.1"/>
    </source>
</evidence>
<accession>A0A1C6SFJ0</accession>
<organism evidence="1 2">
    <name type="scientific">Micromonospora nigra</name>
    <dbReference type="NCBI Taxonomy" id="145857"/>
    <lineage>
        <taxon>Bacteria</taxon>
        <taxon>Bacillati</taxon>
        <taxon>Actinomycetota</taxon>
        <taxon>Actinomycetes</taxon>
        <taxon>Micromonosporales</taxon>
        <taxon>Micromonosporaceae</taxon>
        <taxon>Micromonospora</taxon>
    </lineage>
</organism>
<dbReference type="Proteomes" id="UP000199699">
    <property type="component" value="Unassembled WGS sequence"/>
</dbReference>
<name>A0A1C6SFJ0_9ACTN</name>
<sequence>MTSGRQHISATGSATPRRVGTALAALLTTATLIGATGCTSEPIPATTVAADATTAPGVCAEAFQPLDEKPHQTRDGDLVTAGARDVLLCTYALPDGGTAWALAESTELPGDRVDSLVSHLNGLPEWRAADGEAAGCLLGGGMARQIVFDYDDRPQATVTVDCGVATQAGAVRRLASTKRLLEYWPPA</sequence>